<comment type="function">
    <text evidence="1">Could be a 3Fe-4S cluster-containing protein.</text>
</comment>
<evidence type="ECO:0000313" key="12">
    <source>
        <dbReference type="Proteomes" id="UP000036503"/>
    </source>
</evidence>
<protein>
    <recommendedName>
        <fullName evidence="3">Ferredoxin-like protein</fullName>
    </recommendedName>
</protein>
<proteinExistence type="predicted"/>
<evidence type="ECO:0000313" key="11">
    <source>
        <dbReference type="EMBL" id="KMO86567.1"/>
    </source>
</evidence>
<dbReference type="OrthoDB" id="9800260at2"/>
<evidence type="ECO:0000256" key="8">
    <source>
        <dbReference type="ARBA" id="ARBA00023014"/>
    </source>
</evidence>
<name>A0A0J6WXL4_9FIRM</name>
<feature type="domain" description="ETF-QO/FixX C-terminal" evidence="10">
    <location>
        <begin position="19"/>
        <end position="91"/>
    </location>
</feature>
<dbReference type="AlphaFoldDB" id="A0A0J6WXL4"/>
<dbReference type="PIRSF" id="PIRSF036548">
    <property type="entry name" value="Fdx_FixX"/>
    <property type="match status" value="1"/>
</dbReference>
<evidence type="ECO:0000256" key="9">
    <source>
        <dbReference type="ARBA" id="ARBA00023231"/>
    </source>
</evidence>
<dbReference type="GO" id="GO:0051536">
    <property type="term" value="F:iron-sulfur cluster binding"/>
    <property type="evidence" value="ECO:0007669"/>
    <property type="project" value="UniProtKB-KW"/>
</dbReference>
<gene>
    <name evidence="11" type="ORF">AB840_07575</name>
</gene>
<dbReference type="Pfam" id="PF05187">
    <property type="entry name" value="Fer4_ETF_QO"/>
    <property type="match status" value="1"/>
</dbReference>
<accession>A0A0J6WXL4</accession>
<keyword evidence="6" id="KW-0249">Electron transport</keyword>
<dbReference type="InterPro" id="IPR012206">
    <property type="entry name" value="Fd_FixX"/>
</dbReference>
<dbReference type="PANTHER" id="PTHR43082:SF3">
    <property type="entry name" value="FERREDOXIN-LIKE PROTEIN YDIT"/>
    <property type="match status" value="1"/>
</dbReference>
<keyword evidence="7" id="KW-0408">Iron</keyword>
<dbReference type="InterPro" id="IPR007859">
    <property type="entry name" value="ETF-QO/FixX_C"/>
</dbReference>
<keyword evidence="8" id="KW-0411">Iron-sulfur</keyword>
<dbReference type="SUPFAM" id="SSF54862">
    <property type="entry name" value="4Fe-4S ferredoxins"/>
    <property type="match status" value="1"/>
</dbReference>
<dbReference type="PANTHER" id="PTHR43082">
    <property type="entry name" value="FERREDOXIN-LIKE"/>
    <property type="match status" value="1"/>
</dbReference>
<dbReference type="EMBL" id="LEKT01000020">
    <property type="protein sequence ID" value="KMO86567.1"/>
    <property type="molecule type" value="Genomic_DNA"/>
</dbReference>
<dbReference type="Gene3D" id="3.30.70.20">
    <property type="match status" value="1"/>
</dbReference>
<organism evidence="11 12">
    <name type="scientific">Megasphaera cerevisiae DSM 20462</name>
    <dbReference type="NCBI Taxonomy" id="1122219"/>
    <lineage>
        <taxon>Bacteria</taxon>
        <taxon>Bacillati</taxon>
        <taxon>Bacillota</taxon>
        <taxon>Negativicutes</taxon>
        <taxon>Veillonellales</taxon>
        <taxon>Veillonellaceae</taxon>
        <taxon>Megasphaera</taxon>
    </lineage>
</organism>
<evidence type="ECO:0000256" key="2">
    <source>
        <dbReference type="ARBA" id="ARBA00009192"/>
    </source>
</evidence>
<evidence type="ECO:0000256" key="6">
    <source>
        <dbReference type="ARBA" id="ARBA00022982"/>
    </source>
</evidence>
<dbReference type="Proteomes" id="UP000036503">
    <property type="component" value="Unassembled WGS sequence"/>
</dbReference>
<keyword evidence="12" id="KW-1185">Reference proteome</keyword>
<evidence type="ECO:0000256" key="4">
    <source>
        <dbReference type="ARBA" id="ARBA00022448"/>
    </source>
</evidence>
<comment type="caution">
    <text evidence="11">The sequence shown here is derived from an EMBL/GenBank/DDBJ whole genome shotgun (WGS) entry which is preliminary data.</text>
</comment>
<keyword evidence="4" id="KW-0813">Transport</keyword>
<keyword evidence="9" id="KW-0535">Nitrogen fixation</keyword>
<keyword evidence="5" id="KW-0479">Metal-binding</keyword>
<evidence type="ECO:0000259" key="10">
    <source>
        <dbReference type="Pfam" id="PF05187"/>
    </source>
</evidence>
<reference evidence="11 12" key="1">
    <citation type="submission" date="2015-06" db="EMBL/GenBank/DDBJ databases">
        <title>Draft genome sequence of beer spoilage bacterium Megasphaera cerevisiae type strain 20462.</title>
        <authorList>
            <person name="Kutumbaka K."/>
            <person name="Pasmowitz J."/>
            <person name="Mategko J."/>
            <person name="Reyes D."/>
            <person name="Friedrich A."/>
            <person name="Han S."/>
            <person name="Martens-Habbena W."/>
            <person name="Neal-McKinney J."/>
            <person name="Janagama H.K."/>
            <person name="Nadala C."/>
            <person name="Samadpour M."/>
        </authorList>
    </citation>
    <scope>NUCLEOTIDE SEQUENCE [LARGE SCALE GENOMIC DNA]</scope>
    <source>
        <strain evidence="11 12">DSM 20462</strain>
    </source>
</reference>
<evidence type="ECO:0000256" key="1">
    <source>
        <dbReference type="ARBA" id="ARBA00003208"/>
    </source>
</evidence>
<dbReference type="RefSeq" id="WP_048514230.1">
    <property type="nucleotide sequence ID" value="NZ_FUXD01000020.1"/>
</dbReference>
<comment type="similarity">
    <text evidence="2">To ferredoxins from P.putida and C.tartarivorum, ferredoxin I from A.vinelandii, ferredoxin II from D.desulfuricans.</text>
</comment>
<sequence length="94" mass="10595">MAKMSVDDKLGVIKFMTDEHESHIEINEDYHDEAEIHRLVMACPAELYKYTDGKLIFNHEGCLECGTCRVISGGKGVKSWKHPKGAMGVEYHQG</sequence>
<evidence type="ECO:0000256" key="7">
    <source>
        <dbReference type="ARBA" id="ARBA00023004"/>
    </source>
</evidence>
<dbReference type="PATRIC" id="fig|1122219.3.peg.1054"/>
<dbReference type="STRING" id="39029.BSR42_05750"/>
<evidence type="ECO:0000256" key="3">
    <source>
        <dbReference type="ARBA" id="ARBA00020378"/>
    </source>
</evidence>
<evidence type="ECO:0000256" key="5">
    <source>
        <dbReference type="ARBA" id="ARBA00022723"/>
    </source>
</evidence>
<dbReference type="InParanoid" id="A0A0J6WXL4"/>
<dbReference type="GO" id="GO:0005506">
    <property type="term" value="F:iron ion binding"/>
    <property type="evidence" value="ECO:0007669"/>
    <property type="project" value="InterPro"/>
</dbReference>